<protein>
    <submittedName>
        <fullName evidence="1">Uncharacterized protein</fullName>
    </submittedName>
</protein>
<comment type="caution">
    <text evidence="1">The sequence shown here is derived from an EMBL/GenBank/DDBJ whole genome shotgun (WGS) entry which is preliminary data.</text>
</comment>
<sequence>MLPIDADILDANIQDNEKNQIIEEKIVYNQSIKYHLAFSKAGILSAIVKLPPKNEKQMTYTELPRPYEDEQKITDLITTLGINGKIALLLHHEKRLNKVGNEIRYIHPFKFLGYIFTHPDLKEYMAVIFDDYFIRTRFVKDFAQTMDIYDLRNKLVIYLDDFANELGISVDKIKPFIDNREWEGLLRFLISY</sequence>
<accession>A0A0F9JGP1</accession>
<gene>
    <name evidence="1" type="ORF">LCGC14_1827240</name>
</gene>
<dbReference type="InterPro" id="IPR058398">
    <property type="entry name" value="DUF8085"/>
</dbReference>
<name>A0A0F9JGP1_9ZZZZ</name>
<dbReference type="Pfam" id="PF26330">
    <property type="entry name" value="DUF8085"/>
    <property type="match status" value="1"/>
</dbReference>
<dbReference type="EMBL" id="LAZR01017986">
    <property type="protein sequence ID" value="KKL98157.1"/>
    <property type="molecule type" value="Genomic_DNA"/>
</dbReference>
<proteinExistence type="predicted"/>
<evidence type="ECO:0000313" key="1">
    <source>
        <dbReference type="EMBL" id="KKL98157.1"/>
    </source>
</evidence>
<organism evidence="1">
    <name type="scientific">marine sediment metagenome</name>
    <dbReference type="NCBI Taxonomy" id="412755"/>
    <lineage>
        <taxon>unclassified sequences</taxon>
        <taxon>metagenomes</taxon>
        <taxon>ecological metagenomes</taxon>
    </lineage>
</organism>
<reference evidence="1" key="1">
    <citation type="journal article" date="2015" name="Nature">
        <title>Complex archaea that bridge the gap between prokaryotes and eukaryotes.</title>
        <authorList>
            <person name="Spang A."/>
            <person name="Saw J.H."/>
            <person name="Jorgensen S.L."/>
            <person name="Zaremba-Niedzwiedzka K."/>
            <person name="Martijn J."/>
            <person name="Lind A.E."/>
            <person name="van Eijk R."/>
            <person name="Schleper C."/>
            <person name="Guy L."/>
            <person name="Ettema T.J."/>
        </authorList>
    </citation>
    <scope>NUCLEOTIDE SEQUENCE</scope>
</reference>
<dbReference type="AlphaFoldDB" id="A0A0F9JGP1"/>